<protein>
    <submittedName>
        <fullName evidence="1">Uncharacterized protein</fullName>
    </submittedName>
</protein>
<dbReference type="AlphaFoldDB" id="A0A016TEV4"/>
<reference evidence="2" key="1">
    <citation type="journal article" date="2015" name="Nat. Genet.">
        <title>The genome and transcriptome of the zoonotic hookworm Ancylostoma ceylanicum identify infection-specific gene families.</title>
        <authorList>
            <person name="Schwarz E.M."/>
            <person name="Hu Y."/>
            <person name="Antoshechkin I."/>
            <person name="Miller M.M."/>
            <person name="Sternberg P.W."/>
            <person name="Aroian R.V."/>
        </authorList>
    </citation>
    <scope>NUCLEOTIDE SEQUENCE</scope>
    <source>
        <strain evidence="2">HY135</strain>
    </source>
</reference>
<sequence>MNLMAKSPNYQFYLLLLTFFQRLLPINFFCELSGLPRAWIFVEATRCDDAAAIRVPNSMYPCNAQNFCQQEKKTICKGEYSEFLTLGPLVGSPQIFTSIL</sequence>
<proteinExistence type="predicted"/>
<organism evidence="1 2">
    <name type="scientific">Ancylostoma ceylanicum</name>
    <dbReference type="NCBI Taxonomy" id="53326"/>
    <lineage>
        <taxon>Eukaryota</taxon>
        <taxon>Metazoa</taxon>
        <taxon>Ecdysozoa</taxon>
        <taxon>Nematoda</taxon>
        <taxon>Chromadorea</taxon>
        <taxon>Rhabditida</taxon>
        <taxon>Rhabditina</taxon>
        <taxon>Rhabditomorpha</taxon>
        <taxon>Strongyloidea</taxon>
        <taxon>Ancylostomatidae</taxon>
        <taxon>Ancylostomatinae</taxon>
        <taxon>Ancylostoma</taxon>
    </lineage>
</organism>
<gene>
    <name evidence="1" type="primary">Acey_s0109.g89</name>
    <name evidence="1" type="ORF">Y032_0109g89</name>
</gene>
<evidence type="ECO:0000313" key="1">
    <source>
        <dbReference type="EMBL" id="EYC01241.1"/>
    </source>
</evidence>
<accession>A0A016TEV4</accession>
<dbReference type="EMBL" id="JARK01001445">
    <property type="protein sequence ID" value="EYC01241.1"/>
    <property type="molecule type" value="Genomic_DNA"/>
</dbReference>
<name>A0A016TEV4_9BILA</name>
<dbReference type="Proteomes" id="UP000024635">
    <property type="component" value="Unassembled WGS sequence"/>
</dbReference>
<keyword evidence="2" id="KW-1185">Reference proteome</keyword>
<evidence type="ECO:0000313" key="2">
    <source>
        <dbReference type="Proteomes" id="UP000024635"/>
    </source>
</evidence>
<comment type="caution">
    <text evidence="1">The sequence shown here is derived from an EMBL/GenBank/DDBJ whole genome shotgun (WGS) entry which is preliminary data.</text>
</comment>